<keyword evidence="13" id="KW-0756">Sterol biosynthesis</keyword>
<keyword evidence="15" id="KW-1207">Sterol metabolism</keyword>
<evidence type="ECO:0000256" key="17">
    <source>
        <dbReference type="ARBA" id="ARBA00023242"/>
    </source>
</evidence>
<dbReference type="InterPro" id="IPR001709">
    <property type="entry name" value="Flavoprot_Pyr_Nucl_cyt_Rdtase"/>
</dbReference>
<dbReference type="GO" id="GO:0006271">
    <property type="term" value="P:DNA strand elongation involved in DNA replication"/>
    <property type="evidence" value="ECO:0007669"/>
    <property type="project" value="TreeGrafter"/>
</dbReference>
<accession>A0A8J2RQJ9</accession>
<evidence type="ECO:0000256" key="4">
    <source>
        <dbReference type="ARBA" id="ARBA00006105"/>
    </source>
</evidence>
<dbReference type="AlphaFoldDB" id="A0A8J2RQJ9"/>
<dbReference type="GO" id="GO:0003677">
    <property type="term" value="F:DNA binding"/>
    <property type="evidence" value="ECO:0007669"/>
    <property type="project" value="InterPro"/>
</dbReference>
<dbReference type="PANTHER" id="PTHR10416:SF0">
    <property type="entry name" value="DNA POLYMERASE DELTA SUBUNIT 2"/>
    <property type="match status" value="1"/>
</dbReference>
<evidence type="ECO:0000256" key="9">
    <source>
        <dbReference type="ARBA" id="ARBA00022705"/>
    </source>
</evidence>
<keyword evidence="10" id="KW-0274">FAD</keyword>
<evidence type="ECO:0000313" key="20">
    <source>
        <dbReference type="Proteomes" id="UP000789390"/>
    </source>
</evidence>
<dbReference type="OrthoDB" id="3763at2759"/>
<evidence type="ECO:0000313" key="19">
    <source>
        <dbReference type="EMBL" id="CAH0106080.1"/>
    </source>
</evidence>
<keyword evidence="7" id="KW-0444">Lipid biosynthesis</keyword>
<dbReference type="InterPro" id="IPR017938">
    <property type="entry name" value="Riboflavin_synthase-like_b-brl"/>
</dbReference>
<keyword evidence="11" id="KW-0752">Steroid biosynthesis</keyword>
<dbReference type="Pfam" id="PF00970">
    <property type="entry name" value="FAD_binding_6"/>
    <property type="match status" value="1"/>
</dbReference>
<evidence type="ECO:0000256" key="1">
    <source>
        <dbReference type="ARBA" id="ARBA00001974"/>
    </source>
</evidence>
<dbReference type="Gene3D" id="3.40.50.80">
    <property type="entry name" value="Nucleotide-binding domain of ferredoxin-NADP reductase (FNR) module"/>
    <property type="match status" value="1"/>
</dbReference>
<dbReference type="EMBL" id="CAKKLH010000212">
    <property type="protein sequence ID" value="CAH0106080.1"/>
    <property type="molecule type" value="Genomic_DNA"/>
</dbReference>
<dbReference type="GO" id="GO:1902969">
    <property type="term" value="P:mitotic DNA replication"/>
    <property type="evidence" value="ECO:0007669"/>
    <property type="project" value="UniProtKB-ARBA"/>
</dbReference>
<feature type="domain" description="FAD-binding FR-type" evidence="18">
    <location>
        <begin position="395"/>
        <end position="521"/>
    </location>
</feature>
<dbReference type="EC" id="1.6.2.2" evidence="5"/>
<dbReference type="InterPro" id="IPR024826">
    <property type="entry name" value="DNA_pol_delta/II_ssu"/>
</dbReference>
<proteinExistence type="inferred from homology"/>
<dbReference type="FunFam" id="2.40.50.430:FF:000001">
    <property type="entry name" value="DNA polymerase delta subunit 2"/>
    <property type="match status" value="1"/>
</dbReference>
<keyword evidence="14" id="KW-0520">NAD</keyword>
<dbReference type="FunFam" id="2.40.30.10:FF:000021">
    <property type="entry name" value="NADH-cytochrome b5 reductase"/>
    <property type="match status" value="1"/>
</dbReference>
<dbReference type="InterPro" id="IPR001433">
    <property type="entry name" value="OxRdtase_FAD/NAD-bd"/>
</dbReference>
<dbReference type="Pfam" id="PF04042">
    <property type="entry name" value="DNA_pol_E_B"/>
    <property type="match status" value="1"/>
</dbReference>
<comment type="subcellular location">
    <subcellularLocation>
        <location evidence="2">Nucleus</location>
    </subcellularLocation>
</comment>
<name>A0A8J2RQJ9_9CRUS</name>
<reference evidence="19" key="1">
    <citation type="submission" date="2021-11" db="EMBL/GenBank/DDBJ databases">
        <authorList>
            <person name="Schell T."/>
        </authorList>
    </citation>
    <scope>NUCLEOTIDE SEQUENCE</scope>
    <source>
        <strain evidence="19">M5</strain>
    </source>
</reference>
<dbReference type="PRINTS" id="PR00406">
    <property type="entry name" value="CYTB5RDTASE"/>
</dbReference>
<dbReference type="GO" id="GO:0090524">
    <property type="term" value="F:cytochrome-b5 reductase activity, acting on NADH"/>
    <property type="evidence" value="ECO:0007669"/>
    <property type="project" value="UniProtKB-EC"/>
</dbReference>
<dbReference type="PANTHER" id="PTHR10416">
    <property type="entry name" value="DNA POLYMERASE DELTA SUBUNIT 2"/>
    <property type="match status" value="1"/>
</dbReference>
<keyword evidence="12" id="KW-0560">Oxidoreductase</keyword>
<dbReference type="InterPro" id="IPR008333">
    <property type="entry name" value="Cbr1-like_FAD-bd_dom"/>
</dbReference>
<dbReference type="CDD" id="cd06183">
    <property type="entry name" value="cyt_b5_reduct_like"/>
    <property type="match status" value="1"/>
</dbReference>
<dbReference type="InterPro" id="IPR040663">
    <property type="entry name" value="DNA_pol_D_N"/>
</dbReference>
<gene>
    <name evidence="19" type="ORF">DGAL_LOCUS9229</name>
</gene>
<evidence type="ECO:0000256" key="8">
    <source>
        <dbReference type="ARBA" id="ARBA00022630"/>
    </source>
</evidence>
<dbReference type="Pfam" id="PF00175">
    <property type="entry name" value="NAD_binding_1"/>
    <property type="match status" value="1"/>
</dbReference>
<dbReference type="InterPro" id="IPR007185">
    <property type="entry name" value="DNA_pol_a/d/e_bsu"/>
</dbReference>
<comment type="caution">
    <text evidence="19">The sequence shown here is derived from an EMBL/GenBank/DDBJ whole genome shotgun (WGS) entry which is preliminary data.</text>
</comment>
<evidence type="ECO:0000256" key="6">
    <source>
        <dbReference type="ARBA" id="ARBA00017588"/>
    </source>
</evidence>
<evidence type="ECO:0000256" key="16">
    <source>
        <dbReference type="ARBA" id="ARBA00023221"/>
    </source>
</evidence>
<dbReference type="FunFam" id="3.40.50.80:FF:000005">
    <property type="entry name" value="NADH-cytochrome b5 reductase"/>
    <property type="match status" value="1"/>
</dbReference>
<dbReference type="InterPro" id="IPR041863">
    <property type="entry name" value="PolD2_C"/>
</dbReference>
<keyword evidence="17" id="KW-0539">Nucleus</keyword>
<dbReference type="Pfam" id="PF18018">
    <property type="entry name" value="DNA_pol_D_N"/>
    <property type="match status" value="1"/>
</dbReference>
<evidence type="ECO:0000256" key="3">
    <source>
        <dbReference type="ARBA" id="ARBA00006035"/>
    </source>
</evidence>
<evidence type="ECO:0000259" key="18">
    <source>
        <dbReference type="PROSITE" id="PS51384"/>
    </source>
</evidence>
<dbReference type="InterPro" id="IPR039261">
    <property type="entry name" value="FNR_nucleotide-bd"/>
</dbReference>
<keyword evidence="9" id="KW-0235">DNA replication</keyword>
<comment type="similarity">
    <text evidence="4">Belongs to the flavoprotein pyridine nucleotide cytochrome reductase family.</text>
</comment>
<evidence type="ECO:0000256" key="11">
    <source>
        <dbReference type="ARBA" id="ARBA00022955"/>
    </source>
</evidence>
<evidence type="ECO:0000256" key="15">
    <source>
        <dbReference type="ARBA" id="ARBA00023166"/>
    </source>
</evidence>
<dbReference type="Gene3D" id="2.40.50.430">
    <property type="match status" value="1"/>
</dbReference>
<dbReference type="PRINTS" id="PR00371">
    <property type="entry name" value="FPNCR"/>
</dbReference>
<dbReference type="Gene3D" id="3.60.21.50">
    <property type="match status" value="1"/>
</dbReference>
<comment type="cofactor">
    <cofactor evidence="1">
        <name>FAD</name>
        <dbReference type="ChEBI" id="CHEBI:57692"/>
    </cofactor>
</comment>
<evidence type="ECO:0000256" key="12">
    <source>
        <dbReference type="ARBA" id="ARBA00023002"/>
    </source>
</evidence>
<dbReference type="CDD" id="cd07387">
    <property type="entry name" value="MPP_PolD2_C"/>
    <property type="match status" value="1"/>
</dbReference>
<keyword evidence="16" id="KW-0753">Steroid metabolism</keyword>
<dbReference type="PROSITE" id="PS51384">
    <property type="entry name" value="FAD_FR"/>
    <property type="match status" value="1"/>
</dbReference>
<evidence type="ECO:0000256" key="7">
    <source>
        <dbReference type="ARBA" id="ARBA00022516"/>
    </source>
</evidence>
<dbReference type="GO" id="GO:0016126">
    <property type="term" value="P:sterol biosynthetic process"/>
    <property type="evidence" value="ECO:0007669"/>
    <property type="project" value="UniProtKB-KW"/>
</dbReference>
<evidence type="ECO:0000256" key="10">
    <source>
        <dbReference type="ARBA" id="ARBA00022827"/>
    </source>
</evidence>
<evidence type="ECO:0000256" key="5">
    <source>
        <dbReference type="ARBA" id="ARBA00012011"/>
    </source>
</evidence>
<evidence type="ECO:0000256" key="14">
    <source>
        <dbReference type="ARBA" id="ARBA00023027"/>
    </source>
</evidence>
<dbReference type="GO" id="GO:0043625">
    <property type="term" value="C:delta DNA polymerase complex"/>
    <property type="evidence" value="ECO:0007669"/>
    <property type="project" value="TreeGrafter"/>
</dbReference>
<dbReference type="SUPFAM" id="SSF52343">
    <property type="entry name" value="Ferredoxin reductase-like, C-terminal NADP-linked domain"/>
    <property type="match status" value="1"/>
</dbReference>
<dbReference type="SUPFAM" id="SSF63380">
    <property type="entry name" value="Riboflavin synthase domain-like"/>
    <property type="match status" value="1"/>
</dbReference>
<dbReference type="Proteomes" id="UP000789390">
    <property type="component" value="Unassembled WGS sequence"/>
</dbReference>
<organism evidence="19 20">
    <name type="scientific">Daphnia galeata</name>
    <dbReference type="NCBI Taxonomy" id="27404"/>
    <lineage>
        <taxon>Eukaryota</taxon>
        <taxon>Metazoa</taxon>
        <taxon>Ecdysozoa</taxon>
        <taxon>Arthropoda</taxon>
        <taxon>Crustacea</taxon>
        <taxon>Branchiopoda</taxon>
        <taxon>Diplostraca</taxon>
        <taxon>Cladocera</taxon>
        <taxon>Anomopoda</taxon>
        <taxon>Daphniidae</taxon>
        <taxon>Daphnia</taxon>
    </lineage>
</organism>
<evidence type="ECO:0000256" key="2">
    <source>
        <dbReference type="ARBA" id="ARBA00004123"/>
    </source>
</evidence>
<evidence type="ECO:0000256" key="13">
    <source>
        <dbReference type="ARBA" id="ARBA00023011"/>
    </source>
</evidence>
<sequence>MEAVRYEREELDYEDLSSTFKLVNRDFNRQYAGIYAIRLTKFQTLLEERVEKKWGKQYPVKKLVDLVPNEKVFVFGTIYKQQELKPSILREVSDEHQVLPLPPKARYVSGTDILILEDELQRILLVGNTNVGEFVTGVVVALLGYEDDTGKFIVEDICPANMPVIMNNHNINFSTPRYIAFISGLDLGSGNDCFLLMQEMIFTLMGKAGTPKIQEIMSKISRLIIAGNSLSSATQDRHILDKAKYLIRNNMAASIEAVQQLDEIIFQLASSITVDIMPGAHDPANFVLPQQPLHHCLLPQSYQLSTFHAVSNPYSCRIGGRVVMGNSGQPVLDILMNSALEHPLDAMEKTLEWRHMCPTAPDTLGCYPYDDDDPFIFNVCPDIYFAGNQDSFGDRVWISADGHSVRLVSLPRFSESGTIVIADVNNMECFTVSFGTDEDSGLPVGQHVYLSARVNDQLVIRAYTPVSCDEEKGYFDLVVKVYFKDVNPKFPEGGKLTQYIENLAIGESIDVRGPSGLLVHLGPGLFSIKPDKKSPPFNMGFAKLNMIAGGTGITPMLQLIRQILKNPSDSTCMALLFANQTEADILLREELEEAASKHPDRLRLWYTIDRPTDGWKYSSGFVSAEMIATHLYPPADDTFVVMCGPPPMINFACIPNMDKLGYSAKLRFAY</sequence>
<protein>
    <recommendedName>
        <fullName evidence="6">DNA polymerase delta subunit 2</fullName>
        <ecNumber evidence="5">1.6.2.2</ecNumber>
    </recommendedName>
</protein>
<keyword evidence="11" id="KW-0443">Lipid metabolism</keyword>
<keyword evidence="20" id="KW-1185">Reference proteome</keyword>
<comment type="similarity">
    <text evidence="3">Belongs to the DNA polymerase delta/II small subunit family.</text>
</comment>
<dbReference type="InterPro" id="IPR017927">
    <property type="entry name" value="FAD-bd_FR_type"/>
</dbReference>
<keyword evidence="8" id="KW-0285">Flavoprotein</keyword>
<dbReference type="FunFam" id="3.60.21.50:FF:000002">
    <property type="entry name" value="DNA polymerase delta small subunit"/>
    <property type="match status" value="1"/>
</dbReference>